<sequence length="81" mass="8675">MAFSRDKLVCYANNARTGVVPALWLYDNTAGDTVTEAGFIKDHRIAKNDVVTVITTSDHKKADYYVSAVTNGAATLVAVPA</sequence>
<evidence type="ECO:0000313" key="1">
    <source>
        <dbReference type="EMBL" id="DAF52317.1"/>
    </source>
</evidence>
<organism evidence="1">
    <name type="scientific">Siphoviridae sp. ct7Qv4</name>
    <dbReference type="NCBI Taxonomy" id="2827786"/>
    <lineage>
        <taxon>Viruses</taxon>
        <taxon>Duplodnaviria</taxon>
        <taxon>Heunggongvirae</taxon>
        <taxon>Uroviricota</taxon>
        <taxon>Caudoviricetes</taxon>
    </lineage>
</organism>
<dbReference type="EMBL" id="BK032632">
    <property type="protein sequence ID" value="DAF52317.1"/>
    <property type="molecule type" value="Genomic_DNA"/>
</dbReference>
<proteinExistence type="predicted"/>
<protein>
    <submittedName>
        <fullName evidence="1">Uncharacterized protein</fullName>
    </submittedName>
</protein>
<name>A0A8S5SMN7_9CAUD</name>
<reference evidence="1" key="1">
    <citation type="journal article" date="2021" name="Proc. Natl. Acad. Sci. U.S.A.">
        <title>A Catalog of Tens of Thousands of Viruses from Human Metagenomes Reveals Hidden Associations with Chronic Diseases.</title>
        <authorList>
            <person name="Tisza M.J."/>
            <person name="Buck C.B."/>
        </authorList>
    </citation>
    <scope>NUCLEOTIDE SEQUENCE</scope>
    <source>
        <strain evidence="1">Ct7Qv4</strain>
    </source>
</reference>
<accession>A0A8S5SMN7</accession>